<dbReference type="Proteomes" id="UP000015241">
    <property type="component" value="Unassembled WGS sequence"/>
</dbReference>
<reference evidence="1 2" key="1">
    <citation type="journal article" date="2012" name="Science">
        <title>The Paleozoic origin of enzymatic lignin decomposition reconstructed from 31 fungal genomes.</title>
        <authorList>
            <person name="Floudas D."/>
            <person name="Binder M."/>
            <person name="Riley R."/>
            <person name="Barry K."/>
            <person name="Blanchette R.A."/>
            <person name="Henrissat B."/>
            <person name="Martinez A.T."/>
            <person name="Otillar R."/>
            <person name="Spatafora J.W."/>
            <person name="Yadav J.S."/>
            <person name="Aerts A."/>
            <person name="Benoit I."/>
            <person name="Boyd A."/>
            <person name="Carlson A."/>
            <person name="Copeland A."/>
            <person name="Coutinho P.M."/>
            <person name="de Vries R.P."/>
            <person name="Ferreira P."/>
            <person name="Findley K."/>
            <person name="Foster B."/>
            <person name="Gaskell J."/>
            <person name="Glotzer D."/>
            <person name="Gorecki P."/>
            <person name="Heitman J."/>
            <person name="Hesse C."/>
            <person name="Hori C."/>
            <person name="Igarashi K."/>
            <person name="Jurgens J.A."/>
            <person name="Kallen N."/>
            <person name="Kersten P."/>
            <person name="Kohler A."/>
            <person name="Kuees U."/>
            <person name="Kumar T.K.A."/>
            <person name="Kuo A."/>
            <person name="LaButti K."/>
            <person name="Larrondo L.F."/>
            <person name="Lindquist E."/>
            <person name="Ling A."/>
            <person name="Lombard V."/>
            <person name="Lucas S."/>
            <person name="Lundell T."/>
            <person name="Martin R."/>
            <person name="McLaughlin D.J."/>
            <person name="Morgenstern I."/>
            <person name="Morin E."/>
            <person name="Murat C."/>
            <person name="Nagy L.G."/>
            <person name="Nolan M."/>
            <person name="Ohm R.A."/>
            <person name="Patyshakuliyeva A."/>
            <person name="Rokas A."/>
            <person name="Ruiz-Duenas F.J."/>
            <person name="Sabat G."/>
            <person name="Salamov A."/>
            <person name="Samejima M."/>
            <person name="Schmutz J."/>
            <person name="Slot J.C."/>
            <person name="St John F."/>
            <person name="Stenlid J."/>
            <person name="Sun H."/>
            <person name="Sun S."/>
            <person name="Syed K."/>
            <person name="Tsang A."/>
            <person name="Wiebenga A."/>
            <person name="Young D."/>
            <person name="Pisabarro A."/>
            <person name="Eastwood D.C."/>
            <person name="Martin F."/>
            <person name="Cullen D."/>
            <person name="Grigoriev I.V."/>
            <person name="Hibbett D.S."/>
        </authorList>
    </citation>
    <scope>NUCLEOTIDE SEQUENCE</scope>
    <source>
        <strain evidence="2">FP-58527</strain>
    </source>
</reference>
<organism evidence="1 2">
    <name type="scientific">Fomitopsis schrenkii</name>
    <name type="common">Brown rot fungus</name>
    <dbReference type="NCBI Taxonomy" id="2126942"/>
    <lineage>
        <taxon>Eukaryota</taxon>
        <taxon>Fungi</taxon>
        <taxon>Dikarya</taxon>
        <taxon>Basidiomycota</taxon>
        <taxon>Agaricomycotina</taxon>
        <taxon>Agaricomycetes</taxon>
        <taxon>Polyporales</taxon>
        <taxon>Fomitopsis</taxon>
    </lineage>
</organism>
<sequence length="340" mass="38066">MSRVTAVMVPEARYLCRELLDILEACPMLKTLSYSATRLPSLGADHTVSLPYLRHLELSAELGDISQVIAHLTLPEDVHLSLKPKKFRIEHADPPPSLLRPVFPQEAGSLPALGRMRHIFMQEFSDGPLTVYATADRKVVTLRHRCHGLKYCFPITGALEQRTDYPSLYMSFVTRGSTWHALFPHIMSELSAGIFPPSAESLNIRVEMYDVQTHHWEQVLAVFPGLLHFELIGCGVKSKLTLFHALTPSAITVPCPQLRELILRVPYNKKTAGMLSSLEDALRRRLEQGSRLSILRLVLRRPATITSAGKLRLPDPHGDAQTKLECLVVSVLVDKFTEGL</sequence>
<evidence type="ECO:0000313" key="1">
    <source>
        <dbReference type="EMBL" id="EPS99207.1"/>
    </source>
</evidence>
<gene>
    <name evidence="1" type="ORF">FOMPIDRAFT_89120</name>
</gene>
<proteinExistence type="predicted"/>
<dbReference type="InParanoid" id="S8E365"/>
<dbReference type="OrthoDB" id="10641886at2759"/>
<protein>
    <recommendedName>
        <fullName evidence="3">F-box domain-containing protein</fullName>
    </recommendedName>
</protein>
<dbReference type="AlphaFoldDB" id="S8E365"/>
<evidence type="ECO:0008006" key="3">
    <source>
        <dbReference type="Google" id="ProtNLM"/>
    </source>
</evidence>
<dbReference type="SUPFAM" id="SSF52047">
    <property type="entry name" value="RNI-like"/>
    <property type="match status" value="1"/>
</dbReference>
<name>S8E365_FOMSC</name>
<dbReference type="HOGENOM" id="CLU_816455_0_0_1"/>
<dbReference type="EMBL" id="KE504158">
    <property type="protein sequence ID" value="EPS99207.1"/>
    <property type="molecule type" value="Genomic_DNA"/>
</dbReference>
<keyword evidence="2" id="KW-1185">Reference proteome</keyword>
<evidence type="ECO:0000313" key="2">
    <source>
        <dbReference type="Proteomes" id="UP000015241"/>
    </source>
</evidence>
<accession>S8E365</accession>
<dbReference type="STRING" id="743788.S8E365"/>